<organism evidence="9 10">
    <name type="scientific">Coemansia biformis</name>
    <dbReference type="NCBI Taxonomy" id="1286918"/>
    <lineage>
        <taxon>Eukaryota</taxon>
        <taxon>Fungi</taxon>
        <taxon>Fungi incertae sedis</taxon>
        <taxon>Zoopagomycota</taxon>
        <taxon>Kickxellomycotina</taxon>
        <taxon>Kickxellomycetes</taxon>
        <taxon>Kickxellales</taxon>
        <taxon>Kickxellaceae</taxon>
        <taxon>Coemansia</taxon>
    </lineage>
</organism>
<dbReference type="AlphaFoldDB" id="A0A9W7YB32"/>
<dbReference type="Pfam" id="PF00439">
    <property type="entry name" value="Bromodomain"/>
    <property type="match status" value="1"/>
</dbReference>
<dbReference type="OrthoDB" id="21449at2759"/>
<dbReference type="InterPro" id="IPR006565">
    <property type="entry name" value="BTP"/>
</dbReference>
<evidence type="ECO:0000256" key="4">
    <source>
        <dbReference type="ARBA" id="ARBA00023163"/>
    </source>
</evidence>
<evidence type="ECO:0000259" key="8">
    <source>
        <dbReference type="PROSITE" id="PS50014"/>
    </source>
</evidence>
<keyword evidence="2" id="KW-0805">Transcription regulation</keyword>
<evidence type="ECO:0000256" key="6">
    <source>
        <dbReference type="PROSITE-ProRule" id="PRU00035"/>
    </source>
</evidence>
<evidence type="ECO:0000313" key="9">
    <source>
        <dbReference type="EMBL" id="KAJ1729463.1"/>
    </source>
</evidence>
<dbReference type="GO" id="GO:0046982">
    <property type="term" value="F:protein heterodimerization activity"/>
    <property type="evidence" value="ECO:0007669"/>
    <property type="project" value="InterPro"/>
</dbReference>
<dbReference type="InterPro" id="IPR001487">
    <property type="entry name" value="Bromodomain"/>
</dbReference>
<reference evidence="9" key="1">
    <citation type="submission" date="2022-07" db="EMBL/GenBank/DDBJ databases">
        <title>Phylogenomic reconstructions and comparative analyses of Kickxellomycotina fungi.</title>
        <authorList>
            <person name="Reynolds N.K."/>
            <person name="Stajich J.E."/>
            <person name="Barry K."/>
            <person name="Grigoriev I.V."/>
            <person name="Crous P."/>
            <person name="Smith M.E."/>
        </authorList>
    </citation>
    <scope>NUCLEOTIDE SEQUENCE</scope>
    <source>
        <strain evidence="9">BCRC 34381</strain>
    </source>
</reference>
<dbReference type="Proteomes" id="UP001143981">
    <property type="component" value="Unassembled WGS sequence"/>
</dbReference>
<dbReference type="PANTHER" id="PTHR47343:SF1">
    <property type="entry name" value="TRANSCRIPTIONAL ACTIVATOR SPT7"/>
    <property type="match status" value="1"/>
</dbReference>
<dbReference type="InterPro" id="IPR036427">
    <property type="entry name" value="Bromodomain-like_sf"/>
</dbReference>
<dbReference type="GO" id="GO:0006357">
    <property type="term" value="P:regulation of transcription by RNA polymerase II"/>
    <property type="evidence" value="ECO:0007669"/>
    <property type="project" value="TreeGrafter"/>
</dbReference>
<dbReference type="PROSITE" id="PS00633">
    <property type="entry name" value="BROMODOMAIN_1"/>
    <property type="match status" value="1"/>
</dbReference>
<dbReference type="InterPro" id="IPR037782">
    <property type="entry name" value="Spt7"/>
</dbReference>
<dbReference type="GO" id="GO:0000124">
    <property type="term" value="C:SAGA complex"/>
    <property type="evidence" value="ECO:0007669"/>
    <property type="project" value="InterPro"/>
</dbReference>
<name>A0A9W7YB32_9FUNG</name>
<comment type="subcellular location">
    <subcellularLocation>
        <location evidence="1">Nucleus</location>
    </subcellularLocation>
</comment>
<evidence type="ECO:0000256" key="2">
    <source>
        <dbReference type="ARBA" id="ARBA00023015"/>
    </source>
</evidence>
<dbReference type="Pfam" id="PF07524">
    <property type="entry name" value="Bromo_TP"/>
    <property type="match status" value="1"/>
</dbReference>
<proteinExistence type="predicted"/>
<dbReference type="PANTHER" id="PTHR47343">
    <property type="entry name" value="TRANSCRIPTIONAL ACTIVATOR SPT7"/>
    <property type="match status" value="1"/>
</dbReference>
<dbReference type="SMART" id="SM00576">
    <property type="entry name" value="BTP"/>
    <property type="match status" value="1"/>
</dbReference>
<accession>A0A9W7YB32</accession>
<dbReference type="Gene3D" id="1.10.20.10">
    <property type="entry name" value="Histone, subunit A"/>
    <property type="match status" value="1"/>
</dbReference>
<feature type="non-terminal residue" evidence="9">
    <location>
        <position position="1163"/>
    </location>
</feature>
<sequence length="1163" mass="125167">MDGKGTWGAAASDGFSAGWDARSYLIAQRLQERGEWESYLTPKELPWVTRALESPELWRQFISPQPEQWRLRALPSAAFETAAGDGYRAEGPATGAAATPRSRQPSEPRSSAGNSGAGDGGSKRAAPDSDGDGDGEASMGEKRARTDPLALESDEDVLSVLSGSDIDMGMWLGGSTAASNAVSPEPAEENGSRPSAAAATAAASSRTTDVDAAEKSLICAAAAFHARAAIFEHYAAVLCDTGECSMCTNLPEIWADVRHVESVLRGPARNGGPGENVGDKSDGSAQVPSLPEHPPQASLLARSVDEDEDYDDGEESDAGATSKGDSASKSVAVDKAHSAEQADDAARSIDMVVTPAVKDASAGAESRTRSIVLREAFHTLDELEDVAHEHREHVAHVEQIRGIADQRAAAPKDMLANKIGALQNMKNLAQFIDKHRDSVSMSTRELSSLLSEVRPKRSKWANERRVGQVDLYEALEHVLNELKAMGEAALPFLNQVKRKDAPDYHKVIKRPMDLGLIAKHLRNEAYNSKRQFADHLQLIRDNCYTYNTEPNNYYRQSADALMARAAQLMEGVPDIVIQDRAGGAEDPECGDESGSESQRTGYGLLREGSMALDDGTPAPADYSVTCSGGSALMRASTDEQCAEATGAGEVAVAGEDATPGVSALAQTVMRVMATDGLSRSAIAEVADGYEQSLAERVWRSSVRQELCARMEQLGVDARSSFGERHAAQRTGVEMRAFLASTHDARERICEEDVAAVERLADTAGLRTVYAQGGADAAEARRRNEALDARRSEWLALALASEQKRAFVGECAVAAGVSQLEALGVQARRRGVARWLDDDCEEPVAVDLPRDALPSVEAYAAARFPESGMWPDMADNLERLRTIREVDDRIWATKLNSSATYRRPVAEERKPGVRTAIRDIHGDYARRPDPPQPLELRAPAARQLLQRAAAFMLAHTGFDAASAAAMACLTDFFADYIANVGRTLRCYRDRHSRTMSTEAIVAHSLYANGTEDLADLEYYMRGEIPRYGAKLGDLHRRLLRSHREAAGGGRPVGDGEVDDAFVAGMSGGLAELGDDFFGFKELGLDKELGVEHLAVPQRLWTSRGANVVDADTAVQEVLLHPLPVPWTPIVGPQGHIGLLHDFIADKLRSARAEGDAGAADGAEN</sequence>
<keyword evidence="4" id="KW-0804">Transcription</keyword>
<dbReference type="EMBL" id="JANBOI010000609">
    <property type="protein sequence ID" value="KAJ1729463.1"/>
    <property type="molecule type" value="Genomic_DNA"/>
</dbReference>
<evidence type="ECO:0000256" key="3">
    <source>
        <dbReference type="ARBA" id="ARBA00023117"/>
    </source>
</evidence>
<evidence type="ECO:0000256" key="7">
    <source>
        <dbReference type="SAM" id="MobiDB-lite"/>
    </source>
</evidence>
<feature type="region of interest" description="Disordered" evidence="7">
    <location>
        <begin position="84"/>
        <end position="151"/>
    </location>
</feature>
<feature type="region of interest" description="Disordered" evidence="7">
    <location>
        <begin position="177"/>
        <end position="200"/>
    </location>
</feature>
<dbReference type="CDD" id="cd22927">
    <property type="entry name" value="HFD_SPT7"/>
    <property type="match status" value="1"/>
</dbReference>
<evidence type="ECO:0000256" key="5">
    <source>
        <dbReference type="ARBA" id="ARBA00023242"/>
    </source>
</evidence>
<dbReference type="PROSITE" id="PS50014">
    <property type="entry name" value="BROMODOMAIN_2"/>
    <property type="match status" value="1"/>
</dbReference>
<evidence type="ECO:0000313" key="10">
    <source>
        <dbReference type="Proteomes" id="UP001143981"/>
    </source>
</evidence>
<feature type="compositionally biased region" description="Acidic residues" evidence="7">
    <location>
        <begin position="305"/>
        <end position="317"/>
    </location>
</feature>
<dbReference type="GO" id="GO:0046695">
    <property type="term" value="C:SLIK (SAGA-like) complex"/>
    <property type="evidence" value="ECO:0007669"/>
    <property type="project" value="InterPro"/>
</dbReference>
<keyword evidence="3 6" id="KW-0103">Bromodomain</keyword>
<dbReference type="GO" id="GO:0005198">
    <property type="term" value="F:structural molecule activity"/>
    <property type="evidence" value="ECO:0007669"/>
    <property type="project" value="TreeGrafter"/>
</dbReference>
<dbReference type="GO" id="GO:0005634">
    <property type="term" value="C:nucleus"/>
    <property type="evidence" value="ECO:0007669"/>
    <property type="project" value="UniProtKB-SubCell"/>
</dbReference>
<feature type="compositionally biased region" description="Basic and acidic residues" evidence="7">
    <location>
        <begin position="332"/>
        <end position="346"/>
    </location>
</feature>
<feature type="compositionally biased region" description="Low complexity" evidence="7">
    <location>
        <begin position="89"/>
        <end position="114"/>
    </location>
</feature>
<keyword evidence="10" id="KW-1185">Reference proteome</keyword>
<dbReference type="Gene3D" id="1.20.920.10">
    <property type="entry name" value="Bromodomain-like"/>
    <property type="match status" value="1"/>
</dbReference>
<protein>
    <submittedName>
        <fullName evidence="9">Transcriptional activator spt7</fullName>
    </submittedName>
</protein>
<feature type="region of interest" description="Disordered" evidence="7">
    <location>
        <begin position="581"/>
        <end position="600"/>
    </location>
</feature>
<dbReference type="SUPFAM" id="SSF47370">
    <property type="entry name" value="Bromodomain"/>
    <property type="match status" value="1"/>
</dbReference>
<feature type="domain" description="Bromo" evidence="8">
    <location>
        <begin position="484"/>
        <end position="554"/>
    </location>
</feature>
<comment type="caution">
    <text evidence="9">The sequence shown here is derived from an EMBL/GenBank/DDBJ whole genome shotgun (WGS) entry which is preliminary data.</text>
</comment>
<keyword evidence="5" id="KW-0539">Nucleus</keyword>
<feature type="compositionally biased region" description="Acidic residues" evidence="7">
    <location>
        <begin position="585"/>
        <end position="594"/>
    </location>
</feature>
<dbReference type="InterPro" id="IPR018359">
    <property type="entry name" value="Bromodomain_CS"/>
</dbReference>
<feature type="region of interest" description="Disordered" evidence="7">
    <location>
        <begin position="265"/>
        <end position="346"/>
    </location>
</feature>
<dbReference type="PRINTS" id="PR00503">
    <property type="entry name" value="BROMODOMAIN"/>
</dbReference>
<dbReference type="SMART" id="SM00297">
    <property type="entry name" value="BROMO"/>
    <property type="match status" value="1"/>
</dbReference>
<gene>
    <name evidence="9" type="primary">SPT7</name>
    <name evidence="9" type="ORF">LPJ61_003511</name>
</gene>
<dbReference type="InterPro" id="IPR009072">
    <property type="entry name" value="Histone-fold"/>
</dbReference>
<evidence type="ECO:0000256" key="1">
    <source>
        <dbReference type="ARBA" id="ARBA00004123"/>
    </source>
</evidence>
<dbReference type="GO" id="GO:0006325">
    <property type="term" value="P:chromatin organization"/>
    <property type="evidence" value="ECO:0007669"/>
    <property type="project" value="UniProtKB-ARBA"/>
</dbReference>